<evidence type="ECO:0000256" key="2">
    <source>
        <dbReference type="ARBA" id="ARBA00022679"/>
    </source>
</evidence>
<evidence type="ECO:0000256" key="1">
    <source>
        <dbReference type="ARBA" id="ARBA00022603"/>
    </source>
</evidence>
<dbReference type="Gene3D" id="3.40.50.150">
    <property type="entry name" value="Vaccinia Virus protein VP39"/>
    <property type="match status" value="1"/>
</dbReference>
<feature type="active site" evidence="4">
    <location>
        <position position="99"/>
    </location>
</feature>
<proteinExistence type="inferred from homology"/>
<keyword evidence="1 4" id="KW-0489">Methyltransferase</keyword>
<dbReference type="PANTHER" id="PTHR46098">
    <property type="entry name" value="TRNA (CYTOSINE(38)-C(5))-METHYLTRANSFERASE"/>
    <property type="match status" value="1"/>
</dbReference>
<organism evidence="6">
    <name type="scientific">Siphoviridae sp. ctmTU3</name>
    <dbReference type="NCBI Taxonomy" id="2826453"/>
    <lineage>
        <taxon>Viruses</taxon>
        <taxon>Duplodnaviria</taxon>
        <taxon>Heunggongvirae</taxon>
        <taxon>Uroviricota</taxon>
        <taxon>Caudoviricetes</taxon>
    </lineage>
</organism>
<dbReference type="PRINTS" id="PR00105">
    <property type="entry name" value="C5METTRFRASE"/>
</dbReference>
<dbReference type="GO" id="GO:0032259">
    <property type="term" value="P:methylation"/>
    <property type="evidence" value="ECO:0007669"/>
    <property type="project" value="UniProtKB-KW"/>
</dbReference>
<dbReference type="EMBL" id="BK015169">
    <property type="protein sequence ID" value="DAD93875.1"/>
    <property type="molecule type" value="Genomic_DNA"/>
</dbReference>
<dbReference type="Pfam" id="PF00145">
    <property type="entry name" value="DNA_methylase"/>
    <property type="match status" value="2"/>
</dbReference>
<keyword evidence="3 4" id="KW-0949">S-adenosyl-L-methionine</keyword>
<dbReference type="InterPro" id="IPR029063">
    <property type="entry name" value="SAM-dependent_MTases_sf"/>
</dbReference>
<dbReference type="PANTHER" id="PTHR46098:SF1">
    <property type="entry name" value="TRNA (CYTOSINE(38)-C(5))-METHYLTRANSFERASE"/>
    <property type="match status" value="1"/>
</dbReference>
<dbReference type="Gene3D" id="3.90.120.10">
    <property type="entry name" value="DNA Methylase, subunit A, domain 2"/>
    <property type="match status" value="1"/>
</dbReference>
<evidence type="ECO:0000313" key="6">
    <source>
        <dbReference type="EMBL" id="DAD93875.1"/>
    </source>
</evidence>
<evidence type="ECO:0000256" key="4">
    <source>
        <dbReference type="PROSITE-ProRule" id="PRU01016"/>
    </source>
</evidence>
<dbReference type="PROSITE" id="PS51679">
    <property type="entry name" value="SAM_MT_C5"/>
    <property type="match status" value="1"/>
</dbReference>
<dbReference type="NCBIfam" id="TIGR00675">
    <property type="entry name" value="dcm"/>
    <property type="match status" value="1"/>
</dbReference>
<dbReference type="SUPFAM" id="SSF53335">
    <property type="entry name" value="S-adenosyl-L-methionine-dependent methyltransferases"/>
    <property type="match status" value="1"/>
</dbReference>
<dbReference type="GO" id="GO:0008168">
    <property type="term" value="F:methyltransferase activity"/>
    <property type="evidence" value="ECO:0007669"/>
    <property type="project" value="UniProtKB-KW"/>
</dbReference>
<protein>
    <submittedName>
        <fullName evidence="6">Cytosine specific methyltransferase</fullName>
    </submittedName>
</protein>
<comment type="similarity">
    <text evidence="4 5">Belongs to the class I-like SAM-binding methyltransferase superfamily. C5-methyltransferase family.</text>
</comment>
<dbReference type="InterPro" id="IPR001525">
    <property type="entry name" value="C5_MeTfrase"/>
</dbReference>
<evidence type="ECO:0000256" key="3">
    <source>
        <dbReference type="ARBA" id="ARBA00022691"/>
    </source>
</evidence>
<reference evidence="6" key="1">
    <citation type="journal article" date="2021" name="Proc. Natl. Acad. Sci. U.S.A.">
        <title>A Catalog of Tens of Thousands of Viruses from Human Metagenomes Reveals Hidden Associations with Chronic Diseases.</title>
        <authorList>
            <person name="Tisza M.J."/>
            <person name="Buck C.B."/>
        </authorList>
    </citation>
    <scope>NUCLEOTIDE SEQUENCE</scope>
    <source>
        <strain evidence="6">CtmTU3</strain>
    </source>
</reference>
<dbReference type="InterPro" id="IPR050750">
    <property type="entry name" value="C5-MTase"/>
</dbReference>
<sequence>MKFIDFFAGIGGFRKGMELAGHECVGFCEFDKFATASYISMHLLTDEQRKTLGDIPIKKRQKEILKEEYRNGEWYANDIRRVYARDIPKADCWCFGFPCQDISVAGKQAGFQGNRSSLFFRVMYLVGQLKEEDKPTYLFIENVKNLLSVNGGWDFARLLIEMEQGGYDAEWQVLNSKDFGVPQNRERCFIIGHLRGRSTSKVFPIEGTDKKNSVSLNLFGCLNGRNSQRDRVYSGDGLAPTISTKPGGNTEPKVSIKIIGEINSSQDGKILSTDGIAKCHSAGHDNNPKIAIPVLTPDRAEKRQNGRRFKEDGEPMFTLTSQDRHGVAVEPIGILRNVRTEYGKEIRKDYESGKLDISRHDFLANEIREDGIANTLSTVQKDNRLAVKVAEATKQGYSECRVGIDAVNLSVLGSKTRRGRVGKEIANTLDTSCNQGIFVKVSDELIVYAVWYEKYQCYIAIRKLTPKECFRLQGWSDDYFEKAQFVNSDSQLYKQAGNGVTVTVIEAMARKMNVNLN</sequence>
<accession>A0A8S5NIF9</accession>
<keyword evidence="2 4" id="KW-0808">Transferase</keyword>
<name>A0A8S5NIF9_9CAUD</name>
<evidence type="ECO:0000256" key="5">
    <source>
        <dbReference type="RuleBase" id="RU000416"/>
    </source>
</evidence>